<evidence type="ECO:0000256" key="2">
    <source>
        <dbReference type="ARBA" id="ARBA00022490"/>
    </source>
</evidence>
<dbReference type="GO" id="GO:0005856">
    <property type="term" value="C:cytoskeleton"/>
    <property type="evidence" value="ECO:0007669"/>
    <property type="project" value="UniProtKB-SubCell"/>
</dbReference>
<dbReference type="Pfam" id="PF13516">
    <property type="entry name" value="LRR_6"/>
    <property type="match status" value="1"/>
</dbReference>
<dbReference type="Gene3D" id="3.80.10.10">
    <property type="entry name" value="Ribonuclease Inhibitor"/>
    <property type="match status" value="1"/>
</dbReference>
<evidence type="ECO:0000313" key="6">
    <source>
        <dbReference type="Proteomes" id="UP000030762"/>
    </source>
</evidence>
<feature type="compositionally biased region" description="Basic and acidic residues" evidence="4">
    <location>
        <begin position="243"/>
        <end position="258"/>
    </location>
</feature>
<dbReference type="PANTHER" id="PTHR24107:SF2">
    <property type="entry name" value="NLR FAMILY CARD DOMAIN CONTAINING 3"/>
    <property type="match status" value="1"/>
</dbReference>
<dbReference type="AlphaFoldDB" id="T0Q8T0"/>
<evidence type="ECO:0000256" key="4">
    <source>
        <dbReference type="SAM" id="MobiDB-lite"/>
    </source>
</evidence>
<dbReference type="GeneID" id="19951960"/>
<sequence length="672" mass="73507">MPPRKKGALHKKFKSWRFLYAAPRPVGASEALPYAFDLTLGAHLTPKQGYPVVHVGPAAIAACIKVGDYIDAVAYTWREYGAHGQHVDAEERAVTQRLGECHQPVVLVHVVADRDVTIEAEAATKHQLEKRRNALRNVASTRPAKPDDMDQATYEAQLVQWAADSLRAWDTRHPVPSGPAAVAGGNAVGAPLVDDAHDGLDYDDAQDVNDSVDLEDASDINIDLTPRDNAVPVAPIVPSGIEPQRHDNEDDDGRDHQRQRVNPSAGPRRCIFQHITVFIRTSEEMLNFLEALPTEWLSEPMAVLRQLFRAKDARRLAGVPLWPTLELPRGIISDPEILGWIDGASAMYPMVSIDDYNAPPPPVHPVPSMAALQYITPALGRSSRKTAWRQRFEPQDGMAAALRALPALREVQFISNSRYTTFDLLSVVQVLASTPLTLVCFVRAEWSEAMVTTMVAWLGTGSLKTLVLLSIVTTNALATTLSKAIAASATLREIDISYGSLALRFFKDVQALPPQLVSVELDGFSRDDLPAIASVITNSRLRHISLRYGATESPDAYFDKTLELIQALGRLRSLRSCHLSHLKLSPVCALAFSTLMPRLTSAEFTANGLDDNAVLALAAVLPHCQHLECIRFNAQELGDGGAKCLAVVVPLCPSLRELNLRENRIGSVGAER</sequence>
<proteinExistence type="predicted"/>
<evidence type="ECO:0000256" key="1">
    <source>
        <dbReference type="ARBA" id="ARBA00004245"/>
    </source>
</evidence>
<organism evidence="5 6">
    <name type="scientific">Saprolegnia diclina (strain VS20)</name>
    <dbReference type="NCBI Taxonomy" id="1156394"/>
    <lineage>
        <taxon>Eukaryota</taxon>
        <taxon>Sar</taxon>
        <taxon>Stramenopiles</taxon>
        <taxon>Oomycota</taxon>
        <taxon>Saprolegniomycetes</taxon>
        <taxon>Saprolegniales</taxon>
        <taxon>Saprolegniaceae</taxon>
        <taxon>Saprolegnia</taxon>
    </lineage>
</organism>
<dbReference type="STRING" id="1156394.T0Q8T0"/>
<dbReference type="Proteomes" id="UP000030762">
    <property type="component" value="Unassembled WGS sequence"/>
</dbReference>
<protein>
    <submittedName>
        <fullName evidence="5">Uncharacterized protein</fullName>
    </submittedName>
</protein>
<feature type="region of interest" description="Disordered" evidence="4">
    <location>
        <begin position="224"/>
        <end position="265"/>
    </location>
</feature>
<dbReference type="PANTHER" id="PTHR24107">
    <property type="entry name" value="YNEIN REGULATORY COMPLEX SUBUNIT 5"/>
    <property type="match status" value="1"/>
</dbReference>
<keyword evidence="2" id="KW-0963">Cytoplasm</keyword>
<dbReference type="InParanoid" id="T0Q8T0"/>
<dbReference type="InterPro" id="IPR032675">
    <property type="entry name" value="LRR_dom_sf"/>
</dbReference>
<dbReference type="SUPFAM" id="SSF52047">
    <property type="entry name" value="RNI-like"/>
    <property type="match status" value="1"/>
</dbReference>
<dbReference type="VEuPathDB" id="FungiDB:SDRG_11233"/>
<accession>T0Q8T0</accession>
<keyword evidence="6" id="KW-1185">Reference proteome</keyword>
<keyword evidence="3" id="KW-0206">Cytoskeleton</keyword>
<reference evidence="5 6" key="1">
    <citation type="submission" date="2012-04" db="EMBL/GenBank/DDBJ databases">
        <title>The Genome Sequence of Saprolegnia declina VS20.</title>
        <authorList>
            <consortium name="The Broad Institute Genome Sequencing Platform"/>
            <person name="Russ C."/>
            <person name="Nusbaum C."/>
            <person name="Tyler B."/>
            <person name="van West P."/>
            <person name="Dieguez-Uribeondo J."/>
            <person name="de Bruijn I."/>
            <person name="Tripathy S."/>
            <person name="Jiang R."/>
            <person name="Young S.K."/>
            <person name="Zeng Q."/>
            <person name="Gargeya S."/>
            <person name="Fitzgerald M."/>
            <person name="Haas B."/>
            <person name="Abouelleil A."/>
            <person name="Alvarado L."/>
            <person name="Arachchi H.M."/>
            <person name="Berlin A."/>
            <person name="Chapman S.B."/>
            <person name="Goldberg J."/>
            <person name="Griggs A."/>
            <person name="Gujja S."/>
            <person name="Hansen M."/>
            <person name="Howarth C."/>
            <person name="Imamovic A."/>
            <person name="Larimer J."/>
            <person name="McCowen C."/>
            <person name="Montmayeur A."/>
            <person name="Murphy C."/>
            <person name="Neiman D."/>
            <person name="Pearson M."/>
            <person name="Priest M."/>
            <person name="Roberts A."/>
            <person name="Saif S."/>
            <person name="Shea T."/>
            <person name="Sisk P."/>
            <person name="Sykes S."/>
            <person name="Wortman J."/>
            <person name="Nusbaum C."/>
            <person name="Birren B."/>
        </authorList>
    </citation>
    <scope>NUCLEOTIDE SEQUENCE [LARGE SCALE GENOMIC DNA]</scope>
    <source>
        <strain evidence="5 6">VS20</strain>
    </source>
</reference>
<comment type="subcellular location">
    <subcellularLocation>
        <location evidence="1">Cytoplasm</location>
        <location evidence="1">Cytoskeleton</location>
    </subcellularLocation>
</comment>
<gene>
    <name evidence="5" type="ORF">SDRG_11233</name>
</gene>
<dbReference type="OrthoDB" id="120976at2759"/>
<evidence type="ECO:0000256" key="3">
    <source>
        <dbReference type="ARBA" id="ARBA00023212"/>
    </source>
</evidence>
<dbReference type="InterPro" id="IPR001611">
    <property type="entry name" value="Leu-rich_rpt"/>
</dbReference>
<dbReference type="InterPro" id="IPR052410">
    <property type="entry name" value="DRC5"/>
</dbReference>
<dbReference type="RefSeq" id="XP_008615485.1">
    <property type="nucleotide sequence ID" value="XM_008617263.1"/>
</dbReference>
<name>T0Q8T0_SAPDV</name>
<dbReference type="EMBL" id="JH767171">
    <property type="protein sequence ID" value="EQC31046.1"/>
    <property type="molecule type" value="Genomic_DNA"/>
</dbReference>
<evidence type="ECO:0000313" key="5">
    <source>
        <dbReference type="EMBL" id="EQC31046.1"/>
    </source>
</evidence>